<name>A0A9W9EKS0_9EURO</name>
<keyword evidence="1" id="KW-0175">Coiled coil</keyword>
<feature type="compositionally biased region" description="Polar residues" evidence="2">
    <location>
        <begin position="730"/>
        <end position="739"/>
    </location>
</feature>
<evidence type="ECO:0000256" key="1">
    <source>
        <dbReference type="SAM" id="Coils"/>
    </source>
</evidence>
<dbReference type="AlphaFoldDB" id="A0A9W9EKS0"/>
<feature type="region of interest" description="Disordered" evidence="2">
    <location>
        <begin position="668"/>
        <end position="693"/>
    </location>
</feature>
<accession>A0A9W9EKS0</accession>
<protein>
    <submittedName>
        <fullName evidence="3">Uncharacterized protein</fullName>
    </submittedName>
</protein>
<reference evidence="3" key="2">
    <citation type="journal article" date="2023" name="IMA Fungus">
        <title>Comparative genomic study of the Penicillium genus elucidates a diverse pangenome and 15 lateral gene transfer events.</title>
        <authorList>
            <person name="Petersen C."/>
            <person name="Sorensen T."/>
            <person name="Nielsen M.R."/>
            <person name="Sondergaard T.E."/>
            <person name="Sorensen J.L."/>
            <person name="Fitzpatrick D.A."/>
            <person name="Frisvad J.C."/>
            <person name="Nielsen K.L."/>
        </authorList>
    </citation>
    <scope>NUCLEOTIDE SEQUENCE</scope>
    <source>
        <strain evidence="3">IBT 30069</strain>
    </source>
</reference>
<feature type="coiled-coil region" evidence="1">
    <location>
        <begin position="523"/>
        <end position="580"/>
    </location>
</feature>
<dbReference type="EMBL" id="JAPQKH010000008">
    <property type="protein sequence ID" value="KAJ5083516.1"/>
    <property type="molecule type" value="Genomic_DNA"/>
</dbReference>
<feature type="region of interest" description="Disordered" evidence="2">
    <location>
        <begin position="1"/>
        <end position="133"/>
    </location>
</feature>
<feature type="compositionally biased region" description="Basic and acidic residues" evidence="2">
    <location>
        <begin position="1"/>
        <end position="36"/>
    </location>
</feature>
<feature type="compositionally biased region" description="Basic and acidic residues" evidence="2">
    <location>
        <begin position="676"/>
        <end position="693"/>
    </location>
</feature>
<reference evidence="3" key="1">
    <citation type="submission" date="2022-11" db="EMBL/GenBank/DDBJ databases">
        <authorList>
            <person name="Petersen C."/>
        </authorList>
    </citation>
    <scope>NUCLEOTIDE SEQUENCE</scope>
    <source>
        <strain evidence="3">IBT 30069</strain>
    </source>
</reference>
<evidence type="ECO:0000313" key="4">
    <source>
        <dbReference type="Proteomes" id="UP001149165"/>
    </source>
</evidence>
<feature type="compositionally biased region" description="Polar residues" evidence="2">
    <location>
        <begin position="244"/>
        <end position="256"/>
    </location>
</feature>
<feature type="compositionally biased region" description="Polar residues" evidence="2">
    <location>
        <begin position="342"/>
        <end position="355"/>
    </location>
</feature>
<organism evidence="3 4">
    <name type="scientific">Penicillium angulare</name>
    <dbReference type="NCBI Taxonomy" id="116970"/>
    <lineage>
        <taxon>Eukaryota</taxon>
        <taxon>Fungi</taxon>
        <taxon>Dikarya</taxon>
        <taxon>Ascomycota</taxon>
        <taxon>Pezizomycotina</taxon>
        <taxon>Eurotiomycetes</taxon>
        <taxon>Eurotiomycetidae</taxon>
        <taxon>Eurotiales</taxon>
        <taxon>Aspergillaceae</taxon>
        <taxon>Penicillium</taxon>
    </lineage>
</organism>
<sequence>MEKENEKPVNKPVDYHWEDAVESHDDLRVDTKEKNDPPTSPTVSRLADLGLEAKSPTAQPGNAFALMKLPDADGNRLPPRKSTGSSESNSSSDGCQRPHMLRKMSSLDYNESLALPMPKPRHPKDISPDSPCSIEDEIAKYNEQKKRVVTDPVISVDITASESGSSHDAGDNKKVSRLDMIKSKLSFKDLRKESARQELATNPVPQGRRAFTGSAIPTPASTLPGSRVKEKTNPASGRKISSPILPSSATMTQIQHANRKIPLPPSGTFHHPPSTLIPSRRTSTIDKQAPATTSDLRTMQRKLDSTNDSTNVTEKGRRGGPPSRASIETPSGKPLPAKPSSGPRNTVTKDSSSSHVRYLTDGQAPVNPFDGLSAPRHLSGGKFKTPSPTAYSKSETPVSPMAEHLPSLMERLNKENMPHEKEIHPEVSAAAHLDDIVDLVRSIQRQLDTGMASVSRKIEDLSTWVGDQLKNQIESNSDLSRANSDLFSKQYQISREMMKFQLDIRLDIGAMERRMSLFENKVLDDLQNEIRSLARSYEELSQKTEMIIEKYSFGDAESFIDQQLQRNAEIERELAYLKARQQNFISHEIAPFAAEQRIPSRQSLSSRESSEPLIKQNMIVQSPRPPPETTNIMRNPARVMAMTENRTLSAFPRSVSLTKKGFLKGIKDMTSSPLEPPKEKPLSKTSSNDDTKRWNVFGLRRKREHTDATNKFTWSPRARRIRDPMIPEDTGTTCSRSSTPPIPFVPRSIPYPNEQIERSPTPFPTSTVHPALRESPEPCADESVTTSYETAPEAEQASKLVTSLEEKILEGSVDGLPKVNDSRSSSPIDRPDSTRNITPVSKERLSVQDDVSPGTTLHRASEENNKDQAILNDHEQDWDHVSVHETKYHV</sequence>
<feature type="region of interest" description="Disordered" evidence="2">
    <location>
        <begin position="194"/>
        <end position="400"/>
    </location>
</feature>
<feature type="region of interest" description="Disordered" evidence="2">
    <location>
        <begin position="158"/>
        <end position="177"/>
    </location>
</feature>
<proteinExistence type="predicted"/>
<evidence type="ECO:0000256" key="2">
    <source>
        <dbReference type="SAM" id="MobiDB-lite"/>
    </source>
</evidence>
<feature type="region of interest" description="Disordered" evidence="2">
    <location>
        <begin position="812"/>
        <end position="878"/>
    </location>
</feature>
<feature type="compositionally biased region" description="Basic and acidic residues" evidence="2">
    <location>
        <begin position="859"/>
        <end position="878"/>
    </location>
</feature>
<feature type="compositionally biased region" description="Polar residues" evidence="2">
    <location>
        <begin position="276"/>
        <end position="297"/>
    </location>
</feature>
<dbReference type="OrthoDB" id="4339014at2759"/>
<feature type="compositionally biased region" description="Polar residues" evidence="2">
    <location>
        <begin position="386"/>
        <end position="397"/>
    </location>
</feature>
<evidence type="ECO:0000313" key="3">
    <source>
        <dbReference type="EMBL" id="KAJ5083516.1"/>
    </source>
</evidence>
<gene>
    <name evidence="3" type="ORF">N7456_012943</name>
</gene>
<dbReference type="Proteomes" id="UP001149165">
    <property type="component" value="Unassembled WGS sequence"/>
</dbReference>
<feature type="compositionally biased region" description="Basic and acidic residues" evidence="2">
    <location>
        <begin position="168"/>
        <end position="177"/>
    </location>
</feature>
<feature type="region of interest" description="Disordered" evidence="2">
    <location>
        <begin position="724"/>
        <end position="796"/>
    </location>
</feature>
<comment type="caution">
    <text evidence="3">The sequence shown here is derived from an EMBL/GenBank/DDBJ whole genome shotgun (WGS) entry which is preliminary data.</text>
</comment>
<feature type="compositionally biased region" description="Low complexity" evidence="2">
    <location>
        <begin position="82"/>
        <end position="92"/>
    </location>
</feature>
<keyword evidence="4" id="KW-1185">Reference proteome</keyword>